<dbReference type="InterPro" id="IPR051120">
    <property type="entry name" value="ABC_AA/LPS_Transport"/>
</dbReference>
<dbReference type="RefSeq" id="WP_354444788.1">
    <property type="nucleotide sequence ID" value="NZ_JBEPSH010000006.1"/>
</dbReference>
<comment type="caution">
    <text evidence="6">The sequence shown here is derived from an EMBL/GenBank/DDBJ whole genome shotgun (WGS) entry which is preliminary data.</text>
</comment>
<sequence>MTPLLELSGVSKRFGGLDALSGIDLKVMPGQIYSVIGPNGAGKTTLFNMASCLLHPSAGQIRFGGQDITGKPAHLMPRLGMARTFQNLAVFKHETVIDNILTGMHTHLKTGILGAALFWGPTRKAEIAAREAAEEIVEFLEIETIRDVPVGTLSYGLQKRVELGRALAMRPRLLLLDEMVSGMNQEETEDIARFILDIREERGITVMMIEHDMGIVMDISDHVAVLNFGRKIADGTPQEVSAHPAVVAAYLGVAENAAGGQP</sequence>
<gene>
    <name evidence="6" type="ORF">ABIE13_003065</name>
</gene>
<protein>
    <submittedName>
        <fullName evidence="6">Branched-chain amino acid transport system ATP-binding protein</fullName>
    </submittedName>
</protein>
<keyword evidence="2" id="KW-0472">Membrane</keyword>
<evidence type="ECO:0000256" key="3">
    <source>
        <dbReference type="ARBA" id="ARBA00022741"/>
    </source>
</evidence>
<keyword evidence="2" id="KW-1003">Cell membrane</keyword>
<dbReference type="SUPFAM" id="SSF52540">
    <property type="entry name" value="P-loop containing nucleoside triphosphate hydrolases"/>
    <property type="match status" value="1"/>
</dbReference>
<organism evidence="6 7">
    <name type="scientific">Ottowia thiooxydans</name>
    <dbReference type="NCBI Taxonomy" id="219182"/>
    <lineage>
        <taxon>Bacteria</taxon>
        <taxon>Pseudomonadati</taxon>
        <taxon>Pseudomonadota</taxon>
        <taxon>Betaproteobacteria</taxon>
        <taxon>Burkholderiales</taxon>
        <taxon>Comamonadaceae</taxon>
        <taxon>Ottowia</taxon>
    </lineage>
</organism>
<keyword evidence="3" id="KW-0547">Nucleotide-binding</keyword>
<dbReference type="GO" id="GO:0005524">
    <property type="term" value="F:ATP binding"/>
    <property type="evidence" value="ECO:0007669"/>
    <property type="project" value="UniProtKB-KW"/>
</dbReference>
<dbReference type="InterPro" id="IPR032823">
    <property type="entry name" value="BCA_ABC_TP_C"/>
</dbReference>
<dbReference type="Pfam" id="PF00005">
    <property type="entry name" value="ABC_tran"/>
    <property type="match status" value="1"/>
</dbReference>
<evidence type="ECO:0000313" key="6">
    <source>
        <dbReference type="EMBL" id="MET4577949.1"/>
    </source>
</evidence>
<dbReference type="PANTHER" id="PTHR45772:SF1">
    <property type="entry name" value="ABC TRANSPORTER ATP-BINDING PROTEIN"/>
    <property type="match status" value="1"/>
</dbReference>
<name>A0ABV2QA92_9BURK</name>
<dbReference type="EMBL" id="JBEPSH010000006">
    <property type="protein sequence ID" value="MET4577949.1"/>
    <property type="molecule type" value="Genomic_DNA"/>
</dbReference>
<keyword evidence="4 6" id="KW-0067">ATP-binding</keyword>
<evidence type="ECO:0000256" key="2">
    <source>
        <dbReference type="ARBA" id="ARBA00022475"/>
    </source>
</evidence>
<evidence type="ECO:0000313" key="7">
    <source>
        <dbReference type="Proteomes" id="UP001549320"/>
    </source>
</evidence>
<dbReference type="InterPro" id="IPR027417">
    <property type="entry name" value="P-loop_NTPase"/>
</dbReference>
<evidence type="ECO:0000259" key="5">
    <source>
        <dbReference type="PROSITE" id="PS50893"/>
    </source>
</evidence>
<dbReference type="PANTHER" id="PTHR45772">
    <property type="entry name" value="CONSERVED COMPONENT OF ABC TRANSPORTER FOR NATURAL AMINO ACIDS-RELATED"/>
    <property type="match status" value="1"/>
</dbReference>
<dbReference type="Pfam" id="PF12399">
    <property type="entry name" value="BCA_ABC_TP_C"/>
    <property type="match status" value="1"/>
</dbReference>
<keyword evidence="7" id="KW-1185">Reference proteome</keyword>
<dbReference type="CDD" id="cd03219">
    <property type="entry name" value="ABC_Mj1267_LivG_branched"/>
    <property type="match status" value="1"/>
</dbReference>
<evidence type="ECO:0000256" key="4">
    <source>
        <dbReference type="ARBA" id="ARBA00022840"/>
    </source>
</evidence>
<dbReference type="InterPro" id="IPR003593">
    <property type="entry name" value="AAA+_ATPase"/>
</dbReference>
<keyword evidence="1" id="KW-0813">Transport</keyword>
<evidence type="ECO:0000256" key="1">
    <source>
        <dbReference type="ARBA" id="ARBA00022448"/>
    </source>
</evidence>
<feature type="domain" description="ABC transporter" evidence="5">
    <location>
        <begin position="5"/>
        <end position="253"/>
    </location>
</feature>
<dbReference type="InterPro" id="IPR003439">
    <property type="entry name" value="ABC_transporter-like_ATP-bd"/>
</dbReference>
<reference evidence="6 7" key="1">
    <citation type="submission" date="2024-06" db="EMBL/GenBank/DDBJ databases">
        <title>Sorghum-associated microbial communities from plants grown in Nebraska, USA.</title>
        <authorList>
            <person name="Schachtman D."/>
        </authorList>
    </citation>
    <scope>NUCLEOTIDE SEQUENCE [LARGE SCALE GENOMIC DNA]</scope>
    <source>
        <strain evidence="6 7">2709</strain>
    </source>
</reference>
<accession>A0ABV2QA92</accession>
<dbReference type="PROSITE" id="PS50893">
    <property type="entry name" value="ABC_TRANSPORTER_2"/>
    <property type="match status" value="1"/>
</dbReference>
<dbReference type="Gene3D" id="3.40.50.300">
    <property type="entry name" value="P-loop containing nucleotide triphosphate hydrolases"/>
    <property type="match status" value="1"/>
</dbReference>
<dbReference type="SMART" id="SM00382">
    <property type="entry name" value="AAA"/>
    <property type="match status" value="1"/>
</dbReference>
<dbReference type="Proteomes" id="UP001549320">
    <property type="component" value="Unassembled WGS sequence"/>
</dbReference>
<proteinExistence type="predicted"/>